<evidence type="ECO:0000313" key="2">
    <source>
        <dbReference type="Proteomes" id="UP001611548"/>
    </source>
</evidence>
<dbReference type="Pfam" id="PF07920">
    <property type="entry name" value="DUF1684"/>
    <property type="match status" value="1"/>
</dbReference>
<gene>
    <name evidence="1" type="ORF">ACH429_24590</name>
</gene>
<dbReference type="InterPro" id="IPR012467">
    <property type="entry name" value="DUF1684"/>
</dbReference>
<protein>
    <submittedName>
        <fullName evidence="1">DUF1684 domain-containing protein</fullName>
    </submittedName>
</protein>
<dbReference type="PANTHER" id="PTHR41913">
    <property type="entry name" value="DUF1684 DOMAIN-CONTAINING PROTEIN"/>
    <property type="match status" value="1"/>
</dbReference>
<keyword evidence="2" id="KW-1185">Reference proteome</keyword>
<proteinExistence type="predicted"/>
<organism evidence="1 2">
    <name type="scientific">Streptomyces pathocidini</name>
    <dbReference type="NCBI Taxonomy" id="1650571"/>
    <lineage>
        <taxon>Bacteria</taxon>
        <taxon>Bacillati</taxon>
        <taxon>Actinomycetota</taxon>
        <taxon>Actinomycetes</taxon>
        <taxon>Kitasatosporales</taxon>
        <taxon>Streptomycetaceae</taxon>
        <taxon>Streptomyces</taxon>
    </lineage>
</organism>
<dbReference type="Proteomes" id="UP001611548">
    <property type="component" value="Unassembled WGS sequence"/>
</dbReference>
<dbReference type="EMBL" id="JBIRWE010000016">
    <property type="protein sequence ID" value="MFI1967258.1"/>
    <property type="molecule type" value="Genomic_DNA"/>
</dbReference>
<accession>A0ABW7V2Q9</accession>
<evidence type="ECO:0000313" key="1">
    <source>
        <dbReference type="EMBL" id="MFI1967258.1"/>
    </source>
</evidence>
<name>A0ABW7V2Q9_9ACTN</name>
<dbReference type="RefSeq" id="WP_055470811.1">
    <property type="nucleotide sequence ID" value="NZ_JBIRWE010000016.1"/>
</dbReference>
<sequence>MSDDAEQQWKTWHARRVETVSAPYGPLSLTGTHWLADAVEGRLPDIAGRWADGGDAVVLSAGSEEGLTVDGQPLDGEVRLGRDTGEAAESRVAYGDRRLVVLRRDELWAVRVFDPQAPGRLAFGGIEATAYDPDWVVPAVFRPYGESRTVRVASADGLERGLGVGGELAFGVGGQDHTLQAAVEDDGSLWIVFSDATSGHSSYRFRFLRPPAPAADHSVTLDFNRALLPPCAFAEHFICPFPPPGNSLAIAVPAGERKSLSR</sequence>
<reference evidence="1 2" key="1">
    <citation type="submission" date="2024-10" db="EMBL/GenBank/DDBJ databases">
        <title>The Natural Products Discovery Center: Release of the First 8490 Sequenced Strains for Exploring Actinobacteria Biosynthetic Diversity.</title>
        <authorList>
            <person name="Kalkreuter E."/>
            <person name="Kautsar S.A."/>
            <person name="Yang D."/>
            <person name="Bader C.D."/>
            <person name="Teijaro C.N."/>
            <person name="Fluegel L."/>
            <person name="Davis C.M."/>
            <person name="Simpson J.R."/>
            <person name="Lauterbach L."/>
            <person name="Steele A.D."/>
            <person name="Gui C."/>
            <person name="Meng S."/>
            <person name="Li G."/>
            <person name="Viehrig K."/>
            <person name="Ye F."/>
            <person name="Su P."/>
            <person name="Kiefer A.F."/>
            <person name="Nichols A."/>
            <person name="Cepeda A.J."/>
            <person name="Yan W."/>
            <person name="Fan B."/>
            <person name="Jiang Y."/>
            <person name="Adhikari A."/>
            <person name="Zheng C.-J."/>
            <person name="Schuster L."/>
            <person name="Cowan T.M."/>
            <person name="Smanski M.J."/>
            <person name="Chevrette M.G."/>
            <person name="De Carvalho L.P.S."/>
            <person name="Shen B."/>
        </authorList>
    </citation>
    <scope>NUCLEOTIDE SEQUENCE [LARGE SCALE GENOMIC DNA]</scope>
    <source>
        <strain evidence="1 2">NPDC020327</strain>
    </source>
</reference>
<comment type="caution">
    <text evidence="1">The sequence shown here is derived from an EMBL/GenBank/DDBJ whole genome shotgun (WGS) entry which is preliminary data.</text>
</comment>
<dbReference type="PANTHER" id="PTHR41913:SF1">
    <property type="entry name" value="DUF1684 DOMAIN-CONTAINING PROTEIN"/>
    <property type="match status" value="1"/>
</dbReference>